<evidence type="ECO:0000256" key="3">
    <source>
        <dbReference type="ARBA" id="ARBA00022679"/>
    </source>
</evidence>
<keyword evidence="2" id="KW-0533">Nickel</keyword>
<dbReference type="GO" id="GO:0004810">
    <property type="term" value="F:CCA tRNA nucleotidyltransferase activity"/>
    <property type="evidence" value="ECO:0007669"/>
    <property type="project" value="UniProtKB-EC"/>
</dbReference>
<evidence type="ECO:0000256" key="9">
    <source>
        <dbReference type="ARBA" id="ARBA00022840"/>
    </source>
</evidence>
<dbReference type="CDD" id="cd00077">
    <property type="entry name" value="HDc"/>
    <property type="match status" value="1"/>
</dbReference>
<keyword evidence="10" id="KW-0460">Magnesium</keyword>
<evidence type="ECO:0000256" key="6">
    <source>
        <dbReference type="ARBA" id="ARBA00022723"/>
    </source>
</evidence>
<dbReference type="Gene3D" id="3.30.460.10">
    <property type="entry name" value="Beta Polymerase, domain 2"/>
    <property type="match status" value="1"/>
</dbReference>
<keyword evidence="7" id="KW-0547">Nucleotide-binding</keyword>
<dbReference type="CDD" id="cd05398">
    <property type="entry name" value="NT_ClassII-CCAase"/>
    <property type="match status" value="1"/>
</dbReference>
<keyword evidence="5 13" id="KW-0548">Nucleotidyltransferase</keyword>
<protein>
    <submittedName>
        <fullName evidence="13">CCA tRNA nucleotidyltransferase</fullName>
        <ecNumber evidence="13">2.7.7.72</ecNumber>
    </submittedName>
</protein>
<evidence type="ECO:0000256" key="2">
    <source>
        <dbReference type="ARBA" id="ARBA00022596"/>
    </source>
</evidence>
<feature type="domain" description="HD" evidence="12">
    <location>
        <begin position="228"/>
        <end position="329"/>
    </location>
</feature>
<dbReference type="InterPro" id="IPR006674">
    <property type="entry name" value="HD_domain"/>
</dbReference>
<dbReference type="GO" id="GO:0003723">
    <property type="term" value="F:RNA binding"/>
    <property type="evidence" value="ECO:0007669"/>
    <property type="project" value="UniProtKB-KW"/>
</dbReference>
<accession>A0A3B1AGU9</accession>
<dbReference type="HAMAP" id="MF_01261">
    <property type="entry name" value="CCA_bact_type1"/>
    <property type="match status" value="1"/>
</dbReference>
<keyword evidence="11" id="KW-0694">RNA-binding</keyword>
<dbReference type="InterPro" id="IPR012006">
    <property type="entry name" value="CCA_bact"/>
</dbReference>
<gene>
    <name evidence="13" type="ORF">MNBD_GAMMA21-2465</name>
</gene>
<dbReference type="NCBIfam" id="NF008137">
    <property type="entry name" value="PRK10885.1"/>
    <property type="match status" value="1"/>
</dbReference>
<keyword evidence="9" id="KW-0067">ATP-binding</keyword>
<evidence type="ECO:0000256" key="7">
    <source>
        <dbReference type="ARBA" id="ARBA00022741"/>
    </source>
</evidence>
<dbReference type="AlphaFoldDB" id="A0A3B1AGU9"/>
<reference evidence="13" key="1">
    <citation type="submission" date="2018-06" db="EMBL/GenBank/DDBJ databases">
        <authorList>
            <person name="Zhirakovskaya E."/>
        </authorList>
    </citation>
    <scope>NUCLEOTIDE SEQUENCE</scope>
</reference>
<evidence type="ECO:0000256" key="8">
    <source>
        <dbReference type="ARBA" id="ARBA00022800"/>
    </source>
</evidence>
<proteinExistence type="inferred from homology"/>
<dbReference type="GO" id="GO:0001680">
    <property type="term" value="P:tRNA 3'-terminal CCA addition"/>
    <property type="evidence" value="ECO:0007669"/>
    <property type="project" value="InterPro"/>
</dbReference>
<keyword evidence="4" id="KW-0819">tRNA processing</keyword>
<dbReference type="GO" id="GO:0046872">
    <property type="term" value="F:metal ion binding"/>
    <property type="evidence" value="ECO:0007669"/>
    <property type="project" value="UniProtKB-KW"/>
</dbReference>
<dbReference type="InterPro" id="IPR050124">
    <property type="entry name" value="tRNA_CCA-adding_enzyme"/>
</dbReference>
<dbReference type="Pfam" id="PF12627">
    <property type="entry name" value="PolyA_pol_RNAbd"/>
    <property type="match status" value="1"/>
</dbReference>
<dbReference type="Pfam" id="PF01966">
    <property type="entry name" value="HD"/>
    <property type="match status" value="1"/>
</dbReference>
<dbReference type="Pfam" id="PF01743">
    <property type="entry name" value="PolyA_pol"/>
    <property type="match status" value="1"/>
</dbReference>
<evidence type="ECO:0000256" key="1">
    <source>
        <dbReference type="ARBA" id="ARBA00001946"/>
    </source>
</evidence>
<keyword evidence="3 13" id="KW-0808">Transferase</keyword>
<sequence>MEIYLVGGCVRDQLLGRPVKDRDWVVVGASPDELTTLGYKPVGKDFPVFLHPESKEEYALARTERKTAPGYAGFAFHADANVSLEDDLKRRDLTINAIAQDADGKLIDPYHGQQDIRDRILRHVSPAFTEDPVRILRIARFAARFADLKFTIADETLVLMKEMVNSGEVDSLVPERVWQETERALAEPAPARFLQVLRDCGALARIFPEIDNLFGVPQPAEHHPEIDTGIHTLMVMEQAARLSSDTRVRYAAMTHDLGKGITPKDELPSHRGHEEKGVPLVKALSARLKVPKDYREIAVHVARHHLQFHRAKELRANTILKLIQALDGFRRPERFQIFLLACEADARGRPGYEDKKMEQPALLQAAYEAAAEIGTQAIIDRGFKGVAIAEELTQQRIKAIKKSIKPYSEN</sequence>
<dbReference type="PROSITE" id="PS51831">
    <property type="entry name" value="HD"/>
    <property type="match status" value="1"/>
</dbReference>
<organism evidence="13">
    <name type="scientific">hydrothermal vent metagenome</name>
    <dbReference type="NCBI Taxonomy" id="652676"/>
    <lineage>
        <taxon>unclassified sequences</taxon>
        <taxon>metagenomes</taxon>
        <taxon>ecological metagenomes</taxon>
    </lineage>
</organism>
<name>A0A3B1AGU9_9ZZZZ</name>
<dbReference type="SUPFAM" id="SSF81891">
    <property type="entry name" value="Poly A polymerase C-terminal region-like"/>
    <property type="match status" value="1"/>
</dbReference>
<dbReference type="InterPro" id="IPR043519">
    <property type="entry name" value="NT_sf"/>
</dbReference>
<keyword evidence="8" id="KW-0692">RNA repair</keyword>
<dbReference type="InterPro" id="IPR032828">
    <property type="entry name" value="PolyA_RNA-bd"/>
</dbReference>
<dbReference type="EMBL" id="UOFR01000062">
    <property type="protein sequence ID" value="VAW98697.1"/>
    <property type="molecule type" value="Genomic_DNA"/>
</dbReference>
<dbReference type="PANTHER" id="PTHR47545:SF1">
    <property type="entry name" value="MULTIFUNCTIONAL CCA PROTEIN"/>
    <property type="match status" value="1"/>
</dbReference>
<dbReference type="GO" id="GO:0005524">
    <property type="term" value="F:ATP binding"/>
    <property type="evidence" value="ECO:0007669"/>
    <property type="project" value="UniProtKB-KW"/>
</dbReference>
<dbReference type="PIRSF" id="PIRSF000813">
    <property type="entry name" value="CCA_bact"/>
    <property type="match status" value="1"/>
</dbReference>
<dbReference type="InterPro" id="IPR003607">
    <property type="entry name" value="HD/PDEase_dom"/>
</dbReference>
<keyword evidence="6" id="KW-0479">Metal-binding</keyword>
<evidence type="ECO:0000259" key="12">
    <source>
        <dbReference type="PROSITE" id="PS51831"/>
    </source>
</evidence>
<dbReference type="PANTHER" id="PTHR47545">
    <property type="entry name" value="MULTIFUNCTIONAL CCA PROTEIN"/>
    <property type="match status" value="1"/>
</dbReference>
<comment type="cofactor">
    <cofactor evidence="1">
        <name>Mg(2+)</name>
        <dbReference type="ChEBI" id="CHEBI:18420"/>
    </cofactor>
</comment>
<evidence type="ECO:0000256" key="10">
    <source>
        <dbReference type="ARBA" id="ARBA00022842"/>
    </source>
</evidence>
<dbReference type="GO" id="GO:0042245">
    <property type="term" value="P:RNA repair"/>
    <property type="evidence" value="ECO:0007669"/>
    <property type="project" value="UniProtKB-KW"/>
</dbReference>
<dbReference type="HAMAP" id="MF_01262">
    <property type="entry name" value="CCA_bact_type2"/>
    <property type="match status" value="1"/>
</dbReference>
<evidence type="ECO:0000313" key="13">
    <source>
        <dbReference type="EMBL" id="VAW98697.1"/>
    </source>
</evidence>
<evidence type="ECO:0000256" key="4">
    <source>
        <dbReference type="ARBA" id="ARBA00022694"/>
    </source>
</evidence>
<evidence type="ECO:0000256" key="11">
    <source>
        <dbReference type="ARBA" id="ARBA00022884"/>
    </source>
</evidence>
<dbReference type="EC" id="2.7.7.72" evidence="13"/>
<evidence type="ECO:0000256" key="5">
    <source>
        <dbReference type="ARBA" id="ARBA00022695"/>
    </source>
</evidence>
<dbReference type="InterPro" id="IPR002646">
    <property type="entry name" value="PolA_pol_head_dom"/>
</dbReference>
<dbReference type="SUPFAM" id="SSF81301">
    <property type="entry name" value="Nucleotidyltransferase"/>
    <property type="match status" value="1"/>
</dbReference>
<dbReference type="Gene3D" id="1.10.3090.10">
    <property type="entry name" value="cca-adding enzyme, domain 2"/>
    <property type="match status" value="1"/>
</dbReference>